<keyword evidence="1" id="KW-0418">Kinase</keyword>
<feature type="domain" description="Histidine kinase/HSP90-like ATPase" evidence="3">
    <location>
        <begin position="18"/>
        <end position="126"/>
    </location>
</feature>
<evidence type="ECO:0000313" key="5">
    <source>
        <dbReference type="Proteomes" id="UP000295431"/>
    </source>
</evidence>
<proteinExistence type="predicted"/>
<keyword evidence="4" id="KW-0547">Nucleotide-binding</keyword>
<dbReference type="CDD" id="cd16936">
    <property type="entry name" value="HATPase_RsbW-like"/>
    <property type="match status" value="1"/>
</dbReference>
<evidence type="ECO:0000256" key="1">
    <source>
        <dbReference type="ARBA" id="ARBA00022527"/>
    </source>
</evidence>
<dbReference type="GO" id="GO:0005524">
    <property type="term" value="F:ATP binding"/>
    <property type="evidence" value="ECO:0007669"/>
    <property type="project" value="UniProtKB-KW"/>
</dbReference>
<dbReference type="InterPro" id="IPR003594">
    <property type="entry name" value="HATPase_dom"/>
</dbReference>
<dbReference type="SUPFAM" id="SSF55874">
    <property type="entry name" value="ATPase domain of HSP90 chaperone/DNA topoisomerase II/histidine kinase"/>
    <property type="match status" value="1"/>
</dbReference>
<feature type="region of interest" description="Disordered" evidence="2">
    <location>
        <begin position="1"/>
        <end position="22"/>
    </location>
</feature>
<dbReference type="Proteomes" id="UP000295431">
    <property type="component" value="Unassembled WGS sequence"/>
</dbReference>
<dbReference type="Pfam" id="PF13581">
    <property type="entry name" value="HATPase_c_2"/>
    <property type="match status" value="1"/>
</dbReference>
<dbReference type="Gene3D" id="3.30.565.10">
    <property type="entry name" value="Histidine kinase-like ATPase, C-terminal domain"/>
    <property type="match status" value="1"/>
</dbReference>
<dbReference type="OrthoDB" id="3479886at2"/>
<name>A0A4R4NY31_9ACTN</name>
<organism evidence="4 5">
    <name type="scientific">Actinomadura bangladeshensis</name>
    <dbReference type="NCBI Taxonomy" id="453573"/>
    <lineage>
        <taxon>Bacteria</taxon>
        <taxon>Bacillati</taxon>
        <taxon>Actinomycetota</taxon>
        <taxon>Actinomycetes</taxon>
        <taxon>Streptosporangiales</taxon>
        <taxon>Thermomonosporaceae</taxon>
        <taxon>Actinomadura</taxon>
    </lineage>
</organism>
<dbReference type="GO" id="GO:0004674">
    <property type="term" value="F:protein serine/threonine kinase activity"/>
    <property type="evidence" value="ECO:0007669"/>
    <property type="project" value="UniProtKB-KW"/>
</dbReference>
<keyword evidence="5" id="KW-1185">Reference proteome</keyword>
<keyword evidence="1" id="KW-0723">Serine/threonine-protein kinase</keyword>
<dbReference type="PANTHER" id="PTHR35526:SF3">
    <property type="entry name" value="ANTI-SIGMA-F FACTOR RSBW"/>
    <property type="match status" value="1"/>
</dbReference>
<comment type="caution">
    <text evidence="4">The sequence shown here is derived from an EMBL/GenBank/DDBJ whole genome shotgun (WGS) entry which is preliminary data.</text>
</comment>
<gene>
    <name evidence="4" type="ORF">E1284_17140</name>
</gene>
<dbReference type="AlphaFoldDB" id="A0A4R4NY31"/>
<dbReference type="InterPro" id="IPR050267">
    <property type="entry name" value="Anti-sigma-factor_SerPK"/>
</dbReference>
<protein>
    <submittedName>
        <fullName evidence="4">ATP-binding protein</fullName>
    </submittedName>
</protein>
<keyword evidence="1" id="KW-0808">Transferase</keyword>
<evidence type="ECO:0000313" key="4">
    <source>
        <dbReference type="EMBL" id="TDC14788.1"/>
    </source>
</evidence>
<dbReference type="EMBL" id="SMJW01000078">
    <property type="protein sequence ID" value="TDC14788.1"/>
    <property type="molecule type" value="Genomic_DNA"/>
</dbReference>
<reference evidence="4 5" key="1">
    <citation type="submission" date="2019-03" db="EMBL/GenBank/DDBJ databases">
        <title>Draft genome sequences of novel Actinobacteria.</title>
        <authorList>
            <person name="Sahin N."/>
            <person name="Ay H."/>
            <person name="Saygin H."/>
        </authorList>
    </citation>
    <scope>NUCLEOTIDE SEQUENCE [LARGE SCALE GENOMIC DNA]</scope>
    <source>
        <strain evidence="4 5">DSM 45347</strain>
    </source>
</reference>
<keyword evidence="4" id="KW-0067">ATP-binding</keyword>
<dbReference type="PANTHER" id="PTHR35526">
    <property type="entry name" value="ANTI-SIGMA-F FACTOR RSBW-RELATED"/>
    <property type="match status" value="1"/>
</dbReference>
<evidence type="ECO:0000256" key="2">
    <source>
        <dbReference type="SAM" id="MobiDB-lite"/>
    </source>
</evidence>
<dbReference type="InterPro" id="IPR036890">
    <property type="entry name" value="HATPase_C_sf"/>
</dbReference>
<accession>A0A4R4NY31</accession>
<sequence>MERLGEPSGFGRDREGGRRARRTVRELAAKVVADEEQLDDVELMTAEAVANAVLHGSGPITATVATDGRVLRVEIADEGPAHTGPADADPHGRRRLDHGRGLTVIDALADDWSLDQSPGRTRLWFTVVARRPPADA</sequence>
<evidence type="ECO:0000259" key="3">
    <source>
        <dbReference type="Pfam" id="PF13581"/>
    </source>
</evidence>